<dbReference type="AlphaFoldDB" id="A0A8S1BHV8"/>
<protein>
    <submittedName>
        <fullName evidence="1">Uncharacterized protein</fullName>
    </submittedName>
</protein>
<reference evidence="1 2" key="1">
    <citation type="submission" date="2020-04" db="EMBL/GenBank/DDBJ databases">
        <authorList>
            <person name="Wallbank WR R."/>
            <person name="Pardo Diaz C."/>
            <person name="Kozak K."/>
            <person name="Martin S."/>
            <person name="Jiggins C."/>
            <person name="Moest M."/>
            <person name="Warren A I."/>
            <person name="Byers J.R.P. K."/>
            <person name="Montejo-Kovacevich G."/>
            <person name="Yen C E."/>
        </authorList>
    </citation>
    <scope>NUCLEOTIDE SEQUENCE [LARGE SCALE GENOMIC DNA]</scope>
</reference>
<dbReference type="Proteomes" id="UP000494106">
    <property type="component" value="Unassembled WGS sequence"/>
</dbReference>
<accession>A0A8S1BHV8</accession>
<keyword evidence="2" id="KW-1185">Reference proteome</keyword>
<gene>
    <name evidence="1" type="ORF">APLA_LOCUS17034</name>
</gene>
<organism evidence="1 2">
    <name type="scientific">Arctia plantaginis</name>
    <name type="common">Wood tiger moth</name>
    <name type="synonym">Phalaena plantaginis</name>
    <dbReference type="NCBI Taxonomy" id="874455"/>
    <lineage>
        <taxon>Eukaryota</taxon>
        <taxon>Metazoa</taxon>
        <taxon>Ecdysozoa</taxon>
        <taxon>Arthropoda</taxon>
        <taxon>Hexapoda</taxon>
        <taxon>Insecta</taxon>
        <taxon>Pterygota</taxon>
        <taxon>Neoptera</taxon>
        <taxon>Endopterygota</taxon>
        <taxon>Lepidoptera</taxon>
        <taxon>Glossata</taxon>
        <taxon>Ditrysia</taxon>
        <taxon>Noctuoidea</taxon>
        <taxon>Erebidae</taxon>
        <taxon>Arctiinae</taxon>
        <taxon>Arctia</taxon>
    </lineage>
</organism>
<comment type="caution">
    <text evidence="1">The sequence shown here is derived from an EMBL/GenBank/DDBJ whole genome shotgun (WGS) entry which is preliminary data.</text>
</comment>
<proteinExistence type="predicted"/>
<dbReference type="EMBL" id="CADEBC010000608">
    <property type="protein sequence ID" value="CAB3259334.1"/>
    <property type="molecule type" value="Genomic_DNA"/>
</dbReference>
<evidence type="ECO:0000313" key="2">
    <source>
        <dbReference type="Proteomes" id="UP000494106"/>
    </source>
</evidence>
<sequence>MTRTESQSDVFTSVFQNNSTSPPSMIWRDLHDRVDCMVLWELLKRCKFYFCMYIYLLNTSGKLRAT</sequence>
<name>A0A8S1BHV8_ARCPL</name>
<evidence type="ECO:0000313" key="1">
    <source>
        <dbReference type="EMBL" id="CAB3259334.1"/>
    </source>
</evidence>